<feature type="region of interest" description="Disordered" evidence="5">
    <location>
        <begin position="72"/>
        <end position="175"/>
    </location>
</feature>
<feature type="domain" description="Nucleoporin Nup54 alpha-helical" evidence="6">
    <location>
        <begin position="225"/>
        <end position="362"/>
    </location>
</feature>
<dbReference type="InterPro" id="IPR025712">
    <property type="entry name" value="Nup54_alpha-helical_dom"/>
</dbReference>
<reference evidence="7" key="1">
    <citation type="submission" date="2020-05" db="EMBL/GenBank/DDBJ databases">
        <title>Phylogenomic resolution of chytrid fungi.</title>
        <authorList>
            <person name="Stajich J.E."/>
            <person name="Amses K."/>
            <person name="Simmons R."/>
            <person name="Seto K."/>
            <person name="Myers J."/>
            <person name="Bonds A."/>
            <person name="Quandt C.A."/>
            <person name="Barry K."/>
            <person name="Liu P."/>
            <person name="Grigoriev I."/>
            <person name="Longcore J.E."/>
            <person name="James T.Y."/>
        </authorList>
    </citation>
    <scope>NUCLEOTIDE SEQUENCE</scope>
    <source>
        <strain evidence="7">JEL0318</strain>
    </source>
</reference>
<evidence type="ECO:0000256" key="1">
    <source>
        <dbReference type="ARBA" id="ARBA00004123"/>
    </source>
</evidence>
<feature type="compositionally biased region" description="Low complexity" evidence="5">
    <location>
        <begin position="32"/>
        <end position="41"/>
    </location>
</feature>
<proteinExistence type="predicted"/>
<dbReference type="AlphaFoldDB" id="A0AAD5SJZ8"/>
<dbReference type="PANTHER" id="PTHR13000">
    <property type="entry name" value="NUCLEOPORIN P54"/>
    <property type="match status" value="1"/>
</dbReference>
<evidence type="ECO:0000256" key="3">
    <source>
        <dbReference type="ARBA" id="ARBA00023242"/>
    </source>
</evidence>
<dbReference type="GO" id="GO:0044613">
    <property type="term" value="C:nuclear pore central transport channel"/>
    <property type="evidence" value="ECO:0007669"/>
    <property type="project" value="TreeGrafter"/>
</dbReference>
<evidence type="ECO:0000256" key="2">
    <source>
        <dbReference type="ARBA" id="ARBA00022448"/>
    </source>
</evidence>
<dbReference type="EMBL" id="JADGJD010000092">
    <property type="protein sequence ID" value="KAJ3055173.1"/>
    <property type="molecule type" value="Genomic_DNA"/>
</dbReference>
<name>A0AAD5SJZ8_9FUNG</name>
<comment type="subcellular location">
    <subcellularLocation>
        <location evidence="1">Nucleus</location>
    </subcellularLocation>
</comment>
<accession>A0AAD5SJZ8</accession>
<dbReference type="GO" id="GO:0006607">
    <property type="term" value="P:NLS-bearing protein import into nucleus"/>
    <property type="evidence" value="ECO:0007669"/>
    <property type="project" value="TreeGrafter"/>
</dbReference>
<dbReference type="GO" id="GO:0017056">
    <property type="term" value="F:structural constituent of nuclear pore"/>
    <property type="evidence" value="ECO:0007669"/>
    <property type="project" value="TreeGrafter"/>
</dbReference>
<dbReference type="Proteomes" id="UP001212841">
    <property type="component" value="Unassembled WGS sequence"/>
</dbReference>
<evidence type="ECO:0000256" key="5">
    <source>
        <dbReference type="SAM" id="MobiDB-lite"/>
    </source>
</evidence>
<evidence type="ECO:0000259" key="6">
    <source>
        <dbReference type="Pfam" id="PF13874"/>
    </source>
</evidence>
<organism evidence="7 8">
    <name type="scientific">Rhizophlyctis rosea</name>
    <dbReference type="NCBI Taxonomy" id="64517"/>
    <lineage>
        <taxon>Eukaryota</taxon>
        <taxon>Fungi</taxon>
        <taxon>Fungi incertae sedis</taxon>
        <taxon>Chytridiomycota</taxon>
        <taxon>Chytridiomycota incertae sedis</taxon>
        <taxon>Chytridiomycetes</taxon>
        <taxon>Rhizophlyctidales</taxon>
        <taxon>Rhizophlyctidaceae</taxon>
        <taxon>Rhizophlyctis</taxon>
    </lineage>
</organism>
<dbReference type="Gene3D" id="1.20.5.490">
    <property type="entry name" value="Single helix bin"/>
    <property type="match status" value="1"/>
</dbReference>
<evidence type="ECO:0000313" key="8">
    <source>
        <dbReference type="Proteomes" id="UP001212841"/>
    </source>
</evidence>
<dbReference type="Pfam" id="PF13874">
    <property type="entry name" value="Nup54"/>
    <property type="match status" value="1"/>
</dbReference>
<sequence>MFGNNPSAFGGGSTFGQPRPAAAGTTFGGFGTPASTQAPATGGFGGFGTTPAASQAPASGFGGFGAPAQTGATTGFGGFGTPASTQQPSAFGGFGQTPAAAPSGLFGSTATTQSSVFGAPKPTTTAFGGFGGQTQQQTQGTGAFGFGSTTQADGGGFLGQQQPAFGQQQPGAFGQSTAIAQPQQPTVVDMLKHAHSAWDPNSPNYHFKHYFYNVVHPDEVQFYKPPPGQDDDLYRQAMRDNPDPRCMVPVLAKGFEDVKKRMAYQERQCQDHTDRLQELSREVTRIRNKHYVETLRSIDRAKFKHREIVEKTLKLYRQIQLLRQRGYSIRADEENLKSRLEGMQRELQKPSMFRGRLNEVQAVVNQMRDAQKVAGGSGVQEGWAVADERSLELIYEALGGHQAGLAHLTDIVRSDQADVDAMRRKYEERPHAKS</sequence>
<evidence type="ECO:0000256" key="4">
    <source>
        <dbReference type="SAM" id="Coils"/>
    </source>
</evidence>
<keyword evidence="3" id="KW-0539">Nucleus</keyword>
<evidence type="ECO:0000313" key="7">
    <source>
        <dbReference type="EMBL" id="KAJ3055173.1"/>
    </source>
</evidence>
<protein>
    <recommendedName>
        <fullName evidence="6">Nucleoporin Nup54 alpha-helical domain-containing protein</fullName>
    </recommendedName>
</protein>
<dbReference type="GO" id="GO:0006999">
    <property type="term" value="P:nuclear pore organization"/>
    <property type="evidence" value="ECO:0007669"/>
    <property type="project" value="TreeGrafter"/>
</dbReference>
<keyword evidence="2" id="KW-0813">Transport</keyword>
<comment type="caution">
    <text evidence="7">The sequence shown here is derived from an EMBL/GenBank/DDBJ whole genome shotgun (WGS) entry which is preliminary data.</text>
</comment>
<feature type="compositionally biased region" description="Low complexity" evidence="5">
    <location>
        <begin position="123"/>
        <end position="152"/>
    </location>
</feature>
<keyword evidence="4" id="KW-0175">Coiled coil</keyword>
<feature type="compositionally biased region" description="Low complexity" evidence="5">
    <location>
        <begin position="159"/>
        <end position="175"/>
    </location>
</feature>
<dbReference type="InterPro" id="IPR024864">
    <property type="entry name" value="Nup54/Nup57/Nup44"/>
</dbReference>
<feature type="coiled-coil region" evidence="4">
    <location>
        <begin position="262"/>
        <end position="289"/>
    </location>
</feature>
<keyword evidence="8" id="KW-1185">Reference proteome</keyword>
<gene>
    <name evidence="7" type="ORF">HK097_011327</name>
</gene>
<dbReference type="GO" id="GO:0036228">
    <property type="term" value="P:protein localization to nuclear inner membrane"/>
    <property type="evidence" value="ECO:0007669"/>
    <property type="project" value="TreeGrafter"/>
</dbReference>
<dbReference type="PANTHER" id="PTHR13000:SF0">
    <property type="entry name" value="NUCLEOPORIN P54"/>
    <property type="match status" value="1"/>
</dbReference>
<feature type="compositionally biased region" description="Polar residues" evidence="5">
    <location>
        <begin position="106"/>
        <end position="116"/>
    </location>
</feature>
<feature type="region of interest" description="Disordered" evidence="5">
    <location>
        <begin position="1"/>
        <end position="51"/>
    </location>
</feature>